<reference evidence="1 2" key="1">
    <citation type="submission" date="2019-12" db="EMBL/GenBank/DDBJ databases">
        <title>Genomic-based taxomic classification of the family Erythrobacteraceae.</title>
        <authorList>
            <person name="Xu L."/>
        </authorList>
    </citation>
    <scope>NUCLEOTIDE SEQUENCE [LARGE SCALE GENOMIC DNA]</scope>
    <source>
        <strain evidence="1 2">100921-2</strain>
    </source>
</reference>
<evidence type="ECO:0000313" key="1">
    <source>
        <dbReference type="EMBL" id="MXO76134.1"/>
    </source>
</evidence>
<dbReference type="InterPro" id="IPR044543">
    <property type="entry name" value="YHJQ-like"/>
</dbReference>
<dbReference type="PANTHER" id="PTHR37310:SF1">
    <property type="entry name" value="CYTOPLASMIC PROTEIN"/>
    <property type="match status" value="1"/>
</dbReference>
<evidence type="ECO:0000313" key="2">
    <source>
        <dbReference type="Proteomes" id="UP000439522"/>
    </source>
</evidence>
<dbReference type="Proteomes" id="UP000439522">
    <property type="component" value="Unassembled WGS sequence"/>
</dbReference>
<accession>A0A6I4THN1</accession>
<gene>
    <name evidence="1" type="ORF">GRI40_13020</name>
</gene>
<dbReference type="EMBL" id="WTZA01000002">
    <property type="protein sequence ID" value="MXO76134.1"/>
    <property type="molecule type" value="Genomic_DNA"/>
</dbReference>
<dbReference type="OrthoDB" id="5396211at2"/>
<comment type="caution">
    <text evidence="1">The sequence shown here is derived from an EMBL/GenBank/DDBJ whole genome shotgun (WGS) entry which is preliminary data.</text>
</comment>
<sequence>MHHMHPMISAHPDVRGNTNDALIQCIEECYSCAQSCTSCADACLAEDMVDKLRQCIRLNLDCADICIAAGTLGARRTGSNEQVIVATLLACEAACRRCAEECERHASMHEHCRLCAEHCRRCEQACRQAIESIDVTMASGTEKLISA</sequence>
<organism evidence="1 2">
    <name type="scientific">Tsuneonella aeria</name>
    <dbReference type="NCBI Taxonomy" id="1837929"/>
    <lineage>
        <taxon>Bacteria</taxon>
        <taxon>Pseudomonadati</taxon>
        <taxon>Pseudomonadota</taxon>
        <taxon>Alphaproteobacteria</taxon>
        <taxon>Sphingomonadales</taxon>
        <taxon>Erythrobacteraceae</taxon>
        <taxon>Tsuneonella</taxon>
    </lineage>
</organism>
<keyword evidence="2" id="KW-1185">Reference proteome</keyword>
<protein>
    <submittedName>
        <fullName evidence="1">Four-helix bundle copper-binding protein</fullName>
    </submittedName>
</protein>
<dbReference type="Gene3D" id="1.20.1270.360">
    <property type="match status" value="1"/>
</dbReference>
<proteinExistence type="predicted"/>
<dbReference type="CDD" id="cd08026">
    <property type="entry name" value="DUF326"/>
    <property type="match status" value="1"/>
</dbReference>
<dbReference type="Pfam" id="PF03860">
    <property type="entry name" value="Csp"/>
    <property type="match status" value="1"/>
</dbReference>
<dbReference type="InterPro" id="IPR005560">
    <property type="entry name" value="Csp_YhjQ"/>
</dbReference>
<name>A0A6I4THN1_9SPHN</name>
<dbReference type="AlphaFoldDB" id="A0A6I4THN1"/>
<dbReference type="PANTHER" id="PTHR37310">
    <property type="entry name" value="CYTOPLASMIC PROTEIN-RELATED"/>
    <property type="match status" value="1"/>
</dbReference>